<keyword evidence="2" id="KW-0472">Membrane</keyword>
<keyword evidence="4" id="KW-1185">Reference proteome</keyword>
<evidence type="ECO:0000256" key="2">
    <source>
        <dbReference type="SAM" id="Phobius"/>
    </source>
</evidence>
<sequence length="80" mass="8945">MSQSPVRFSPAAPRLFQPAGRPPLRRFGRRRARRHPLLARTMAPAPVPAPARAPWLSAADLRFLATAYLCGLIFFFVMLS</sequence>
<accession>A0ABY4X3A9</accession>
<keyword evidence="2" id="KW-1133">Transmembrane helix</keyword>
<evidence type="ECO:0000313" key="3">
    <source>
        <dbReference type="EMBL" id="USI71382.1"/>
    </source>
</evidence>
<evidence type="ECO:0000313" key="4">
    <source>
        <dbReference type="Proteomes" id="UP001056937"/>
    </source>
</evidence>
<protein>
    <submittedName>
        <fullName evidence="3">Uncharacterized protein</fullName>
    </submittedName>
</protein>
<keyword evidence="2" id="KW-0812">Transmembrane</keyword>
<name>A0ABY4X3A9_9SPHN</name>
<gene>
    <name evidence="3" type="ORF">LHA26_08480</name>
</gene>
<dbReference type="Proteomes" id="UP001056937">
    <property type="component" value="Chromosome 1"/>
</dbReference>
<proteinExistence type="predicted"/>
<organism evidence="3 4">
    <name type="scientific">Sphingomonas morindae</name>
    <dbReference type="NCBI Taxonomy" id="1541170"/>
    <lineage>
        <taxon>Bacteria</taxon>
        <taxon>Pseudomonadati</taxon>
        <taxon>Pseudomonadota</taxon>
        <taxon>Alphaproteobacteria</taxon>
        <taxon>Sphingomonadales</taxon>
        <taxon>Sphingomonadaceae</taxon>
        <taxon>Sphingomonas</taxon>
    </lineage>
</organism>
<dbReference type="EMBL" id="CP084930">
    <property type="protein sequence ID" value="USI71382.1"/>
    <property type="molecule type" value="Genomic_DNA"/>
</dbReference>
<feature type="region of interest" description="Disordered" evidence="1">
    <location>
        <begin position="1"/>
        <end position="27"/>
    </location>
</feature>
<feature type="transmembrane region" description="Helical" evidence="2">
    <location>
        <begin position="61"/>
        <end position="79"/>
    </location>
</feature>
<dbReference type="RefSeq" id="WP_252165195.1">
    <property type="nucleotide sequence ID" value="NZ_CP084930.1"/>
</dbReference>
<reference evidence="3" key="1">
    <citation type="journal article" date="2022" name="Toxins">
        <title>Genomic Analysis of Sphingopyxis sp. USTB-05 for Biodegrading Cyanobacterial Hepatotoxins.</title>
        <authorList>
            <person name="Liu C."/>
            <person name="Xu Q."/>
            <person name="Zhao Z."/>
            <person name="Zhang H."/>
            <person name="Liu X."/>
            <person name="Yin C."/>
            <person name="Liu Y."/>
            <person name="Yan H."/>
        </authorList>
    </citation>
    <scope>NUCLEOTIDE SEQUENCE</scope>
    <source>
        <strain evidence="3">NBD5</strain>
    </source>
</reference>
<evidence type="ECO:0000256" key="1">
    <source>
        <dbReference type="SAM" id="MobiDB-lite"/>
    </source>
</evidence>